<dbReference type="EMBL" id="FN543093">
    <property type="protein sequence ID" value="CBA34486.1"/>
    <property type="molecule type" value="Genomic_DNA"/>
</dbReference>
<evidence type="ECO:0000259" key="6">
    <source>
        <dbReference type="Pfam" id="PF00419"/>
    </source>
</evidence>
<comment type="similarity">
    <text evidence="2">Belongs to the fimbrial protein family.</text>
</comment>
<accession>C9Y3C0</accession>
<evidence type="ECO:0000256" key="1">
    <source>
        <dbReference type="ARBA" id="ARBA00004561"/>
    </source>
</evidence>
<keyword evidence="3 5" id="KW-0732">Signal</keyword>
<dbReference type="GO" id="GO:0043709">
    <property type="term" value="P:cell adhesion involved in single-species biofilm formation"/>
    <property type="evidence" value="ECO:0007669"/>
    <property type="project" value="TreeGrafter"/>
</dbReference>
<keyword evidence="4" id="KW-0281">Fimbrium</keyword>
<dbReference type="AlphaFoldDB" id="C9Y3C0"/>
<dbReference type="Gene3D" id="2.60.40.1090">
    <property type="entry name" value="Fimbrial-type adhesion domain"/>
    <property type="match status" value="1"/>
</dbReference>
<evidence type="ECO:0000313" key="7">
    <source>
        <dbReference type="EMBL" id="CBA34486.1"/>
    </source>
</evidence>
<evidence type="ECO:0000256" key="5">
    <source>
        <dbReference type="SAM" id="SignalP"/>
    </source>
</evidence>
<organism evidence="7 8">
    <name type="scientific">Cronobacter turicensis (strain DSM 18703 / CCUG 55852 / LMG 23827 / z3032)</name>
    <dbReference type="NCBI Taxonomy" id="693216"/>
    <lineage>
        <taxon>Bacteria</taxon>
        <taxon>Pseudomonadati</taxon>
        <taxon>Pseudomonadota</taxon>
        <taxon>Gammaproteobacteria</taxon>
        <taxon>Enterobacterales</taxon>
        <taxon>Enterobacteriaceae</taxon>
        <taxon>Cronobacter</taxon>
    </lineage>
</organism>
<gene>
    <name evidence="7" type="ordered locus">Ctu_41620</name>
</gene>
<dbReference type="InterPro" id="IPR036937">
    <property type="entry name" value="Adhesion_dom_fimbrial_sf"/>
</dbReference>
<dbReference type="SUPFAM" id="SSF49401">
    <property type="entry name" value="Bacterial adhesins"/>
    <property type="match status" value="1"/>
</dbReference>
<feature type="signal peptide" evidence="5">
    <location>
        <begin position="1"/>
        <end position="21"/>
    </location>
</feature>
<name>C9Y3C0_CROTZ</name>
<dbReference type="KEGG" id="ctu:CTU_41620"/>
<keyword evidence="8" id="KW-1185">Reference proteome</keyword>
<dbReference type="Pfam" id="PF00419">
    <property type="entry name" value="Fimbrial"/>
    <property type="match status" value="1"/>
</dbReference>
<evidence type="ECO:0000256" key="3">
    <source>
        <dbReference type="ARBA" id="ARBA00022729"/>
    </source>
</evidence>
<evidence type="ECO:0000313" key="8">
    <source>
        <dbReference type="Proteomes" id="UP000002069"/>
    </source>
</evidence>
<comment type="subcellular location">
    <subcellularLocation>
        <location evidence="1">Fimbrium</location>
    </subcellularLocation>
</comment>
<feature type="chain" id="PRO_5003003686" description="Fimbrial-type adhesion domain-containing protein" evidence="5">
    <location>
        <begin position="22"/>
        <end position="183"/>
    </location>
</feature>
<reference evidence="7 8" key="1">
    <citation type="journal article" date="2010" name="J. Bacteriol.">
        <title>Complete Genome Sequence of Cronobacter turicensis LMG 23827, a foodborne pathogen causing deaths in neonates.</title>
        <authorList>
            <person name="Stephan R."/>
            <person name="Lehner A."/>
            <person name="Tischler P."/>
            <person name="Rattei T."/>
        </authorList>
    </citation>
    <scope>NUCLEOTIDE SEQUENCE [LARGE SCALE GENOMIC DNA]</scope>
    <source>
        <strain evidence="8">DSM 18703 / CCUG 55852 / LMG 23827 / z3032</strain>
    </source>
</reference>
<dbReference type="GO" id="GO:0009289">
    <property type="term" value="C:pilus"/>
    <property type="evidence" value="ECO:0007669"/>
    <property type="project" value="UniProtKB-SubCell"/>
</dbReference>
<evidence type="ECO:0000256" key="2">
    <source>
        <dbReference type="ARBA" id="ARBA00006671"/>
    </source>
</evidence>
<dbReference type="PANTHER" id="PTHR33420:SF3">
    <property type="entry name" value="FIMBRIAL SUBUNIT ELFA"/>
    <property type="match status" value="1"/>
</dbReference>
<dbReference type="InterPro" id="IPR050263">
    <property type="entry name" value="Bact_Fimbrial_Adh_Pro"/>
</dbReference>
<sequence>MKKSILGLTVSALFMVGSAQATTNPNDVSASLMITGNVVQDIADSCSVTLDKTSLHLSDTDVNALINQGEDATTPVQVKLNIAGGDDCTNKVAEGTMAFKFTGLSDNADGTVIGNKDNSNTGAKGVGIGVFDTQNKMVRLNSEDNIVASTTDTTIGLQMVKLNGQTPTAGAVSATLTVEIQRL</sequence>
<dbReference type="HOGENOM" id="CLU_124873_0_0_6"/>
<evidence type="ECO:0000256" key="4">
    <source>
        <dbReference type="ARBA" id="ARBA00023263"/>
    </source>
</evidence>
<dbReference type="PANTHER" id="PTHR33420">
    <property type="entry name" value="FIMBRIAL SUBUNIT ELFA-RELATED"/>
    <property type="match status" value="1"/>
</dbReference>
<protein>
    <recommendedName>
        <fullName evidence="6">Fimbrial-type adhesion domain-containing protein</fullName>
    </recommendedName>
</protein>
<proteinExistence type="inferred from homology"/>
<feature type="domain" description="Fimbrial-type adhesion" evidence="6">
    <location>
        <begin position="34"/>
        <end position="180"/>
    </location>
</feature>
<dbReference type="InterPro" id="IPR000259">
    <property type="entry name" value="Adhesion_dom_fimbrial"/>
</dbReference>
<dbReference type="Proteomes" id="UP000002069">
    <property type="component" value="Chromosome"/>
</dbReference>
<reference evidence="8" key="2">
    <citation type="journal article" date="2011" name="J. Bacteriol.">
        <title>Complete genome sequence of Cronobacter turicensis LMG 23827, a food-borne pathogen causing deaths in neonates.</title>
        <authorList>
            <person name="Stephan R."/>
            <person name="Lehner A."/>
            <person name="Tischler P."/>
            <person name="Rattei T."/>
        </authorList>
    </citation>
    <scope>NUCLEOTIDE SEQUENCE [LARGE SCALE GENOMIC DNA]</scope>
    <source>
        <strain evidence="8">DSM 18703 / CCUG 55852 / LMG 23827 / z3032</strain>
    </source>
</reference>
<dbReference type="InterPro" id="IPR008966">
    <property type="entry name" value="Adhesion_dom_sf"/>
</dbReference>